<dbReference type="InterPro" id="IPR017850">
    <property type="entry name" value="Alkaline_phosphatase_core_sf"/>
</dbReference>
<accession>A0AAV8X0Q3</accession>
<comment type="pathway">
    <text evidence="1 8">Carbohydrate degradation; glycolysis; D-glyceraldehyde 3-phosphate from glycerone phosphate: step 1/1.</text>
</comment>
<dbReference type="FunFam" id="3.20.20.70:FF:000016">
    <property type="entry name" value="Triosephosphate isomerase"/>
    <property type="match status" value="1"/>
</dbReference>
<dbReference type="PANTHER" id="PTHR21139:SF42">
    <property type="entry name" value="TRIOSEPHOSPHATE ISOMERASE"/>
    <property type="match status" value="1"/>
</dbReference>
<comment type="catalytic activity">
    <reaction evidence="8">
        <text>D-glyceraldehyde 3-phosphate = dihydroxyacetone phosphate</text>
        <dbReference type="Rhea" id="RHEA:18585"/>
        <dbReference type="ChEBI" id="CHEBI:57642"/>
        <dbReference type="ChEBI" id="CHEBI:59776"/>
        <dbReference type="EC" id="5.3.1.1"/>
    </reaction>
</comment>
<dbReference type="Gene3D" id="3.40.720.10">
    <property type="entry name" value="Alkaline Phosphatase, subunit A"/>
    <property type="match status" value="1"/>
</dbReference>
<dbReference type="GO" id="GO:0006096">
    <property type="term" value="P:glycolytic process"/>
    <property type="evidence" value="ECO:0007669"/>
    <property type="project" value="UniProtKB-KW"/>
</dbReference>
<name>A0AAV8X0Q3_9CUCU</name>
<evidence type="ECO:0000313" key="10">
    <source>
        <dbReference type="Proteomes" id="UP001162156"/>
    </source>
</evidence>
<dbReference type="GO" id="GO:0019563">
    <property type="term" value="P:glycerol catabolic process"/>
    <property type="evidence" value="ECO:0007669"/>
    <property type="project" value="TreeGrafter"/>
</dbReference>
<comment type="subunit">
    <text evidence="3">Homodimer.</text>
</comment>
<dbReference type="InterPro" id="IPR013785">
    <property type="entry name" value="Aldolase_TIM"/>
</dbReference>
<evidence type="ECO:0000256" key="2">
    <source>
        <dbReference type="ARBA" id="ARBA00007422"/>
    </source>
</evidence>
<dbReference type="Gene3D" id="3.20.20.70">
    <property type="entry name" value="Aldolase class I"/>
    <property type="match status" value="1"/>
</dbReference>
<dbReference type="GO" id="GO:0005829">
    <property type="term" value="C:cytosol"/>
    <property type="evidence" value="ECO:0007669"/>
    <property type="project" value="TreeGrafter"/>
</dbReference>
<dbReference type="AlphaFoldDB" id="A0AAV8X0Q3"/>
<evidence type="ECO:0000256" key="1">
    <source>
        <dbReference type="ARBA" id="ARBA00004680"/>
    </source>
</evidence>
<dbReference type="GO" id="GO:0046166">
    <property type="term" value="P:glyceraldehyde-3-phosphate biosynthetic process"/>
    <property type="evidence" value="ECO:0007669"/>
    <property type="project" value="TreeGrafter"/>
</dbReference>
<dbReference type="InterPro" id="IPR000652">
    <property type="entry name" value="Triosephosphate_isomerase"/>
</dbReference>
<keyword evidence="7 8" id="KW-0413">Isomerase</keyword>
<dbReference type="SUPFAM" id="SSF53649">
    <property type="entry name" value="Alkaline phosphatase-like"/>
    <property type="match status" value="1"/>
</dbReference>
<dbReference type="SUPFAM" id="SSF51351">
    <property type="entry name" value="Triosephosphate isomerase (TIM)"/>
    <property type="match status" value="1"/>
</dbReference>
<evidence type="ECO:0000256" key="8">
    <source>
        <dbReference type="RuleBase" id="RU363013"/>
    </source>
</evidence>
<dbReference type="PANTHER" id="PTHR21139">
    <property type="entry name" value="TRIOSEPHOSPHATE ISOMERASE"/>
    <property type="match status" value="1"/>
</dbReference>
<evidence type="ECO:0000256" key="5">
    <source>
        <dbReference type="ARBA" id="ARBA00022490"/>
    </source>
</evidence>
<keyword evidence="4 8" id="KW-0312">Gluconeogenesis</keyword>
<reference evidence="9" key="1">
    <citation type="journal article" date="2023" name="Insect Mol. Biol.">
        <title>Genome sequencing provides insights into the evolution of gene families encoding plant cell wall-degrading enzymes in longhorned beetles.</title>
        <authorList>
            <person name="Shin N.R."/>
            <person name="Okamura Y."/>
            <person name="Kirsch R."/>
            <person name="Pauchet Y."/>
        </authorList>
    </citation>
    <scope>NUCLEOTIDE SEQUENCE</scope>
    <source>
        <strain evidence="9">RBIC_L_NR</strain>
    </source>
</reference>
<gene>
    <name evidence="9" type="ORF">NQ314_015611</name>
</gene>
<evidence type="ECO:0000256" key="3">
    <source>
        <dbReference type="ARBA" id="ARBA00011738"/>
    </source>
</evidence>
<dbReference type="CDD" id="cd00311">
    <property type="entry name" value="TIM"/>
    <property type="match status" value="1"/>
</dbReference>
<dbReference type="InterPro" id="IPR022896">
    <property type="entry name" value="TrioseP_Isoase_bac/euk"/>
</dbReference>
<comment type="similarity">
    <text evidence="2 8">Belongs to the triosephosphate isomerase family.</text>
</comment>
<dbReference type="GO" id="GO:0004807">
    <property type="term" value="F:triose-phosphate isomerase activity"/>
    <property type="evidence" value="ECO:0007669"/>
    <property type="project" value="UniProtKB-EC"/>
</dbReference>
<dbReference type="InterPro" id="IPR035990">
    <property type="entry name" value="TIM_sf"/>
</dbReference>
<protein>
    <recommendedName>
        <fullName evidence="8">Triosephosphate isomerase</fullName>
        <ecNumber evidence="8">5.3.1.1</ecNumber>
    </recommendedName>
</protein>
<evidence type="ECO:0000256" key="6">
    <source>
        <dbReference type="ARBA" id="ARBA00023152"/>
    </source>
</evidence>
<evidence type="ECO:0000256" key="7">
    <source>
        <dbReference type="ARBA" id="ARBA00023235"/>
    </source>
</evidence>
<comment type="pathway">
    <text evidence="8">Carbohydrate biosynthesis; gluconeogenesis.</text>
</comment>
<dbReference type="PROSITE" id="PS51440">
    <property type="entry name" value="TIM_2"/>
    <property type="match status" value="1"/>
</dbReference>
<keyword evidence="10" id="KW-1185">Reference proteome</keyword>
<evidence type="ECO:0000256" key="4">
    <source>
        <dbReference type="ARBA" id="ARBA00022432"/>
    </source>
</evidence>
<keyword evidence="6 8" id="KW-0324">Glycolysis</keyword>
<dbReference type="PROSITE" id="PS00171">
    <property type="entry name" value="TIM_1"/>
    <property type="match status" value="1"/>
</dbReference>
<proteinExistence type="inferred from homology"/>
<keyword evidence="5" id="KW-0963">Cytoplasm</keyword>
<dbReference type="GO" id="GO:0006094">
    <property type="term" value="P:gluconeogenesis"/>
    <property type="evidence" value="ECO:0007669"/>
    <property type="project" value="UniProtKB-KW"/>
</dbReference>
<dbReference type="NCBIfam" id="TIGR00419">
    <property type="entry name" value="tim"/>
    <property type="match status" value="1"/>
</dbReference>
<dbReference type="Proteomes" id="UP001162156">
    <property type="component" value="Unassembled WGS sequence"/>
</dbReference>
<dbReference type="Pfam" id="PF00121">
    <property type="entry name" value="TIM"/>
    <property type="match status" value="1"/>
</dbReference>
<dbReference type="EC" id="5.3.1.1" evidence="8"/>
<organism evidence="9 10">
    <name type="scientific">Rhamnusium bicolor</name>
    <dbReference type="NCBI Taxonomy" id="1586634"/>
    <lineage>
        <taxon>Eukaryota</taxon>
        <taxon>Metazoa</taxon>
        <taxon>Ecdysozoa</taxon>
        <taxon>Arthropoda</taxon>
        <taxon>Hexapoda</taxon>
        <taxon>Insecta</taxon>
        <taxon>Pterygota</taxon>
        <taxon>Neoptera</taxon>
        <taxon>Endopterygota</taxon>
        <taxon>Coleoptera</taxon>
        <taxon>Polyphaga</taxon>
        <taxon>Cucujiformia</taxon>
        <taxon>Chrysomeloidea</taxon>
        <taxon>Cerambycidae</taxon>
        <taxon>Lepturinae</taxon>
        <taxon>Rhagiini</taxon>
        <taxon>Rhamnusium</taxon>
    </lineage>
</organism>
<dbReference type="InterPro" id="IPR020861">
    <property type="entry name" value="Triosephosphate_isomerase_AS"/>
</dbReference>
<evidence type="ECO:0000313" key="9">
    <source>
        <dbReference type="EMBL" id="KAJ8931466.1"/>
    </source>
</evidence>
<dbReference type="EMBL" id="JANEYF010004331">
    <property type="protein sequence ID" value="KAJ8931466.1"/>
    <property type="molecule type" value="Genomic_DNA"/>
</dbReference>
<dbReference type="HAMAP" id="MF_00147_B">
    <property type="entry name" value="TIM_B"/>
    <property type="match status" value="1"/>
</dbReference>
<comment type="caution">
    <text evidence="9">The sequence shown here is derived from an EMBL/GenBank/DDBJ whole genome shotgun (WGS) entry which is preliminary data.</text>
</comment>
<sequence length="314" mass="34305">MMRKPIIAGNWKMFKTFEEAIQFVDAVQDKLPTNDKVDAVVCAPALYLPTLVQVASESELAIGAQTMHFENEGAFTGEISPAQLASVDVDYVILGHSERREYYNETDEAINKKVAAALAHNIVPIICCGETLEEREAGTTEQKVAGQIKAALAGFDAQQVEHMVIAYEPIWAIGTGKTATADDANQVCGAIRAVIEELYNAETANAVRIQYGGSVKPDNIQELLTKEHIDGAFSGWSKLTARILLNIIGGGQQMPKKPVALIILDGFAFRDETFGNAVAQANKPNFDRYWSQYPHATLTAAEKLLDYLTAKWGI</sequence>